<dbReference type="HOGENOM" id="CLU_3335008_0_0_6"/>
<reference evidence="1" key="1">
    <citation type="submission" date="2013-07" db="EMBL/GenBank/DDBJ databases">
        <title>Sub-species coevolution in mutualistic symbiosis.</title>
        <authorList>
            <person name="Murfin K."/>
            <person name="Klassen J."/>
            <person name="Lee M."/>
            <person name="Forst S."/>
            <person name="Stock P."/>
            <person name="Goodrich-Blair H."/>
        </authorList>
    </citation>
    <scope>NUCLEOTIDE SEQUENCE [LARGE SCALE GENOMIC DNA]</scope>
    <source>
        <strain evidence="1">Kraussei Quebec</strain>
    </source>
</reference>
<keyword evidence="2" id="KW-1185">Reference proteome</keyword>
<proteinExistence type="predicted"/>
<comment type="caution">
    <text evidence="1">The sequence shown here is derived from an EMBL/GenBank/DDBJ whole genome shotgun (WGS) entry which is preliminary data.</text>
</comment>
<sequence>MSDADQQIEHMTKKPSIPIYAINLKMQELKSGNYQSAG</sequence>
<evidence type="ECO:0000313" key="2">
    <source>
        <dbReference type="Proteomes" id="UP000028500"/>
    </source>
</evidence>
<dbReference type="AlphaFoldDB" id="A0A077PHB9"/>
<protein>
    <submittedName>
        <fullName evidence="1">Uncharacterized protein</fullName>
    </submittedName>
</protein>
<dbReference type="Proteomes" id="UP000028500">
    <property type="component" value="Unassembled WGS sequence"/>
</dbReference>
<accession>A0A077PHB9</accession>
<evidence type="ECO:0000313" key="1">
    <source>
        <dbReference type="EMBL" id="CDH20081.1"/>
    </source>
</evidence>
<name>A0A077PHB9_XENBV</name>
<organism evidence="1 2">
    <name type="scientific">Xenorhabdus bovienii str. kraussei Quebec</name>
    <dbReference type="NCBI Taxonomy" id="1398203"/>
    <lineage>
        <taxon>Bacteria</taxon>
        <taxon>Pseudomonadati</taxon>
        <taxon>Pseudomonadota</taxon>
        <taxon>Gammaproteobacteria</taxon>
        <taxon>Enterobacterales</taxon>
        <taxon>Morganellaceae</taxon>
        <taxon>Xenorhabdus</taxon>
    </lineage>
</organism>
<gene>
    <name evidence="1" type="ORF">XBKQ1_2420031</name>
</gene>
<dbReference type="EMBL" id="CBSY010000160">
    <property type="protein sequence ID" value="CDH20081.1"/>
    <property type="molecule type" value="Genomic_DNA"/>
</dbReference>